<reference evidence="1" key="1">
    <citation type="journal article" date="2020" name="Nature">
        <title>Giant virus diversity and host interactions through global metagenomics.</title>
        <authorList>
            <person name="Schulz F."/>
            <person name="Roux S."/>
            <person name="Paez-Espino D."/>
            <person name="Jungbluth S."/>
            <person name="Walsh D.A."/>
            <person name="Denef V.J."/>
            <person name="McMahon K.D."/>
            <person name="Konstantinidis K.T."/>
            <person name="Eloe-Fadrosh E.A."/>
            <person name="Kyrpides N.C."/>
            <person name="Woyke T."/>
        </authorList>
    </citation>
    <scope>NUCLEOTIDE SEQUENCE</scope>
    <source>
        <strain evidence="1">GVMAG-S-3300013006-138</strain>
    </source>
</reference>
<evidence type="ECO:0008006" key="2">
    <source>
        <dbReference type="Google" id="ProtNLM"/>
    </source>
</evidence>
<dbReference type="InterPro" id="IPR017946">
    <property type="entry name" value="PLC-like_Pdiesterase_TIM-brl"/>
</dbReference>
<dbReference type="GO" id="GO:0008081">
    <property type="term" value="F:phosphoric diester hydrolase activity"/>
    <property type="evidence" value="ECO:0007669"/>
    <property type="project" value="InterPro"/>
</dbReference>
<protein>
    <recommendedName>
        <fullName evidence="2">GP-PDE domain-containing protein</fullName>
    </recommendedName>
</protein>
<accession>A0A6C0KNF7</accession>
<dbReference type="EMBL" id="MN740926">
    <property type="protein sequence ID" value="QHU18230.1"/>
    <property type="molecule type" value="Genomic_DNA"/>
</dbReference>
<name>A0A6C0KNF7_9ZZZZ</name>
<dbReference type="SUPFAM" id="SSF51695">
    <property type="entry name" value="PLC-like phosphodiesterases"/>
    <property type="match status" value="1"/>
</dbReference>
<organism evidence="1">
    <name type="scientific">viral metagenome</name>
    <dbReference type="NCBI Taxonomy" id="1070528"/>
    <lineage>
        <taxon>unclassified sequences</taxon>
        <taxon>metagenomes</taxon>
        <taxon>organismal metagenomes</taxon>
    </lineage>
</organism>
<dbReference type="GO" id="GO:0006629">
    <property type="term" value="P:lipid metabolic process"/>
    <property type="evidence" value="ECO:0007669"/>
    <property type="project" value="InterPro"/>
</dbReference>
<sequence length="199" mass="23258">MYIAHRINTIKELLDLPNNRAIEFDVRDSNGRCIVQHDPFKEGLPLNIFLDMCGRNRFLIVNIKSEGIEATVLEMLRDRSIEQFFLLDSTVPAMYKYVNAGEKRFAVRLSEVEPIEFVEQWKNKVEWVWIDCFSKNILTKTLEEKIHSLGFKICVVSPELQGRPEDIEVFSAEFKANNIQVDAICTKEYNIERWSKVLL</sequence>
<evidence type="ECO:0000313" key="1">
    <source>
        <dbReference type="EMBL" id="QHU18230.1"/>
    </source>
</evidence>
<dbReference type="AlphaFoldDB" id="A0A6C0KNF7"/>
<proteinExistence type="predicted"/>